<organism evidence="2 3">
    <name type="scientific">Mycoplasmopsis maculosa</name>
    <dbReference type="NCBI Taxonomy" id="114885"/>
    <lineage>
        <taxon>Bacteria</taxon>
        <taxon>Bacillati</taxon>
        <taxon>Mycoplasmatota</taxon>
        <taxon>Mycoplasmoidales</taxon>
        <taxon>Metamycoplasmataceae</taxon>
        <taxon>Mycoplasmopsis</taxon>
    </lineage>
</organism>
<dbReference type="RefSeq" id="WP_129646710.1">
    <property type="nucleotide sequence ID" value="NZ_LR215037.1"/>
</dbReference>
<dbReference type="Gene3D" id="3.30.1230.10">
    <property type="entry name" value="YlxR-like"/>
    <property type="match status" value="1"/>
</dbReference>
<dbReference type="OrthoDB" id="398624at2"/>
<evidence type="ECO:0000313" key="2">
    <source>
        <dbReference type="EMBL" id="VEU75530.1"/>
    </source>
</evidence>
<protein>
    <submittedName>
        <fullName evidence="2">Transciprtional termination factor</fullName>
    </submittedName>
</protein>
<feature type="domain" description="YlxR" evidence="1">
    <location>
        <begin position="10"/>
        <end position="83"/>
    </location>
</feature>
<dbReference type="PANTHER" id="PTHR34215:SF1">
    <property type="entry name" value="YLXR DOMAIN-CONTAINING PROTEIN"/>
    <property type="match status" value="1"/>
</dbReference>
<dbReference type="Pfam" id="PF04296">
    <property type="entry name" value="YlxR"/>
    <property type="match status" value="1"/>
</dbReference>
<evidence type="ECO:0000259" key="1">
    <source>
        <dbReference type="Pfam" id="PF04296"/>
    </source>
</evidence>
<dbReference type="EMBL" id="LR215037">
    <property type="protein sequence ID" value="VEU75530.1"/>
    <property type="molecule type" value="Genomic_DNA"/>
</dbReference>
<name>A0A449B4L5_9BACT</name>
<accession>A0A449B4L5</accession>
<dbReference type="InterPro" id="IPR037465">
    <property type="entry name" value="YlxR"/>
</dbReference>
<dbReference type="InterPro" id="IPR035931">
    <property type="entry name" value="YlxR-like_sf"/>
</dbReference>
<dbReference type="Proteomes" id="UP000290243">
    <property type="component" value="Chromosome"/>
</dbReference>
<dbReference type="InterPro" id="IPR007393">
    <property type="entry name" value="YlxR_dom"/>
</dbReference>
<dbReference type="SUPFAM" id="SSF64376">
    <property type="entry name" value="YlxR-like"/>
    <property type="match status" value="1"/>
</dbReference>
<dbReference type="KEGG" id="mmau:NCTC10168_00452"/>
<reference evidence="2 3" key="1">
    <citation type="submission" date="2019-01" db="EMBL/GenBank/DDBJ databases">
        <authorList>
            <consortium name="Pathogen Informatics"/>
        </authorList>
    </citation>
    <scope>NUCLEOTIDE SEQUENCE [LARGE SCALE GENOMIC DNA]</scope>
    <source>
        <strain evidence="2 3">NCTC10168</strain>
    </source>
</reference>
<sequence>MTKTETNIFRKCIATNKIFSVSELIRIDFNKQKNIIQLDINKSLNGRGAYFLPTEANWKLIQKNKGLNRTFRINVAREIYEAIDHQIKEAKCLKEIE</sequence>
<proteinExistence type="predicted"/>
<dbReference type="PANTHER" id="PTHR34215">
    <property type="entry name" value="BLL0784 PROTEIN"/>
    <property type="match status" value="1"/>
</dbReference>
<evidence type="ECO:0000313" key="3">
    <source>
        <dbReference type="Proteomes" id="UP000290243"/>
    </source>
</evidence>
<keyword evidence="3" id="KW-1185">Reference proteome</keyword>
<dbReference type="AlphaFoldDB" id="A0A449B4L5"/>
<gene>
    <name evidence="2" type="ORF">NCTC10168_00452</name>
</gene>